<dbReference type="Pfam" id="PF00313">
    <property type="entry name" value="CSD"/>
    <property type="match status" value="1"/>
</dbReference>
<proteinExistence type="predicted"/>
<feature type="domain" description="CSD" evidence="1">
    <location>
        <begin position="1"/>
        <end position="64"/>
    </location>
</feature>
<reference evidence="2" key="1">
    <citation type="submission" date="2020-02" db="EMBL/GenBank/DDBJ databases">
        <authorList>
            <person name="Meier V. D."/>
        </authorList>
    </citation>
    <scope>NUCLEOTIDE SEQUENCE</scope>
    <source>
        <strain evidence="2">AVDCRST_MAG46</strain>
    </source>
</reference>
<dbReference type="InterPro" id="IPR012340">
    <property type="entry name" value="NA-bd_OB-fold"/>
</dbReference>
<dbReference type="AlphaFoldDB" id="A0A6J4MC33"/>
<protein>
    <submittedName>
        <fullName evidence="2">Cold shock protein of CSP family &gt; SCO4325</fullName>
    </submittedName>
</protein>
<evidence type="ECO:0000313" key="2">
    <source>
        <dbReference type="EMBL" id="CAA9355693.1"/>
    </source>
</evidence>
<gene>
    <name evidence="2" type="ORF">AVDCRST_MAG46-2897</name>
</gene>
<dbReference type="PRINTS" id="PR00050">
    <property type="entry name" value="COLDSHOCK"/>
</dbReference>
<dbReference type="Gene3D" id="2.40.50.140">
    <property type="entry name" value="Nucleic acid-binding proteins"/>
    <property type="match status" value="1"/>
</dbReference>
<dbReference type="GO" id="GO:0003676">
    <property type="term" value="F:nucleic acid binding"/>
    <property type="evidence" value="ECO:0007669"/>
    <property type="project" value="InterPro"/>
</dbReference>
<dbReference type="PROSITE" id="PS51857">
    <property type="entry name" value="CSD_2"/>
    <property type="match status" value="1"/>
</dbReference>
<dbReference type="SMART" id="SM00357">
    <property type="entry name" value="CSP"/>
    <property type="match status" value="1"/>
</dbReference>
<dbReference type="SUPFAM" id="SSF50249">
    <property type="entry name" value="Nucleic acid-binding proteins"/>
    <property type="match status" value="1"/>
</dbReference>
<dbReference type="InterPro" id="IPR011129">
    <property type="entry name" value="CSD"/>
</dbReference>
<dbReference type="PANTHER" id="PTHR11544">
    <property type="entry name" value="COLD SHOCK DOMAIN CONTAINING PROTEINS"/>
    <property type="match status" value="1"/>
</dbReference>
<sequence length="131" mass="13928">MPTGKVKWYDADKGFGFLSSDDGGDVHVRANALPAGVDALRAGTRVEFGIVEGRKGASALQVRVLDPAPSVARAQRDAARKSPEDMVVVVEDTIRLLDDIGGAYRAGRHPDAKHGKQIAIILRALADQLDA</sequence>
<dbReference type="InterPro" id="IPR002059">
    <property type="entry name" value="CSP_DNA-bd"/>
</dbReference>
<organism evidence="2">
    <name type="scientific">uncultured Nocardioidaceae bacterium</name>
    <dbReference type="NCBI Taxonomy" id="253824"/>
    <lineage>
        <taxon>Bacteria</taxon>
        <taxon>Bacillati</taxon>
        <taxon>Actinomycetota</taxon>
        <taxon>Actinomycetes</taxon>
        <taxon>Propionibacteriales</taxon>
        <taxon>Nocardioidaceae</taxon>
        <taxon>environmental samples</taxon>
    </lineage>
</organism>
<dbReference type="EMBL" id="CADCUD010000201">
    <property type="protein sequence ID" value="CAA9355693.1"/>
    <property type="molecule type" value="Genomic_DNA"/>
</dbReference>
<dbReference type="InterPro" id="IPR050181">
    <property type="entry name" value="Cold_shock_domain"/>
</dbReference>
<dbReference type="CDD" id="cd04458">
    <property type="entry name" value="CSP_CDS"/>
    <property type="match status" value="1"/>
</dbReference>
<evidence type="ECO:0000259" key="1">
    <source>
        <dbReference type="PROSITE" id="PS51857"/>
    </source>
</evidence>
<accession>A0A6J4MC33</accession>
<name>A0A6J4MC33_9ACTN</name>